<dbReference type="Pfam" id="PF00440">
    <property type="entry name" value="TetR_N"/>
    <property type="match status" value="1"/>
</dbReference>
<evidence type="ECO:0000256" key="4">
    <source>
        <dbReference type="ARBA" id="ARBA00023163"/>
    </source>
</evidence>
<organism evidence="7 8">
    <name type="scientific">Methanoculleus chikugoensis</name>
    <dbReference type="NCBI Taxonomy" id="118126"/>
    <lineage>
        <taxon>Archaea</taxon>
        <taxon>Methanobacteriati</taxon>
        <taxon>Methanobacteriota</taxon>
        <taxon>Stenosarchaea group</taxon>
        <taxon>Methanomicrobia</taxon>
        <taxon>Methanomicrobiales</taxon>
        <taxon>Methanomicrobiaceae</taxon>
        <taxon>Methanoculleus</taxon>
    </lineage>
</organism>
<evidence type="ECO:0000256" key="5">
    <source>
        <dbReference type="PROSITE-ProRule" id="PRU00335"/>
    </source>
</evidence>
<gene>
    <name evidence="7" type="ORF">L21_1047</name>
</gene>
<dbReference type="OrthoDB" id="135877at2157"/>
<evidence type="ECO:0000313" key="8">
    <source>
        <dbReference type="Proteomes" id="UP000184671"/>
    </source>
</evidence>
<accession>A0A1M4MJW6</accession>
<feature type="DNA-binding region" description="H-T-H motif" evidence="5">
    <location>
        <begin position="33"/>
        <end position="52"/>
    </location>
</feature>
<dbReference type="GO" id="GO:0000976">
    <property type="term" value="F:transcription cis-regulatory region binding"/>
    <property type="evidence" value="ECO:0007669"/>
    <property type="project" value="TreeGrafter"/>
</dbReference>
<evidence type="ECO:0000256" key="1">
    <source>
        <dbReference type="ARBA" id="ARBA00022491"/>
    </source>
</evidence>
<evidence type="ECO:0000256" key="2">
    <source>
        <dbReference type="ARBA" id="ARBA00023015"/>
    </source>
</evidence>
<dbReference type="InterPro" id="IPR039538">
    <property type="entry name" value="BetI_C"/>
</dbReference>
<name>A0A1M4MJW6_9EURY</name>
<proteinExistence type="predicted"/>
<reference evidence="7 8" key="1">
    <citation type="submission" date="2016-08" db="EMBL/GenBank/DDBJ databases">
        <authorList>
            <person name="Seilhamer J.J."/>
        </authorList>
    </citation>
    <scope>NUCLEOTIDE SEQUENCE [LARGE SCALE GENOMIC DNA]</scope>
    <source>
        <strain evidence="7">L21-II-0</strain>
    </source>
</reference>
<dbReference type="PROSITE" id="PS50977">
    <property type="entry name" value="HTH_TETR_2"/>
    <property type="match status" value="1"/>
</dbReference>
<dbReference type="STRING" id="118126.L21_1047"/>
<dbReference type="PANTHER" id="PTHR30055:SF234">
    <property type="entry name" value="HTH-TYPE TRANSCRIPTIONAL REGULATOR BETI"/>
    <property type="match status" value="1"/>
</dbReference>
<sequence length="193" mass="21330">MPKVVPEYKDEARRRIIEAAIAEADEKGFSNLKMEDVAARLGISRATLYLYVKSRDDLISSALAYIRSRLSESLHDACSKNTPEGMFSAIFDHVIYPEDETGMKAVIELFAGAVRDDSLHDAVGKNYRAIHDLLTAVLEEEKAAGRLSGDLDTDLSARIIISVILGIRMGSAAGLKRDEAHRVWEAAVRKILE</sequence>
<dbReference type="InterPro" id="IPR009057">
    <property type="entry name" value="Homeodomain-like_sf"/>
</dbReference>
<dbReference type="EMBL" id="FMID01000024">
    <property type="protein sequence ID" value="SCL75156.1"/>
    <property type="molecule type" value="Genomic_DNA"/>
</dbReference>
<dbReference type="SUPFAM" id="SSF46689">
    <property type="entry name" value="Homeodomain-like"/>
    <property type="match status" value="1"/>
</dbReference>
<dbReference type="InterPro" id="IPR050109">
    <property type="entry name" value="HTH-type_TetR-like_transc_reg"/>
</dbReference>
<dbReference type="AlphaFoldDB" id="A0A1M4MJW6"/>
<evidence type="ECO:0000259" key="6">
    <source>
        <dbReference type="PROSITE" id="PS50977"/>
    </source>
</evidence>
<dbReference type="Gene3D" id="1.10.357.10">
    <property type="entry name" value="Tetracycline Repressor, domain 2"/>
    <property type="match status" value="1"/>
</dbReference>
<keyword evidence="1" id="KW-0678">Repressor</keyword>
<dbReference type="SUPFAM" id="SSF48498">
    <property type="entry name" value="Tetracyclin repressor-like, C-terminal domain"/>
    <property type="match status" value="1"/>
</dbReference>
<keyword evidence="3 5" id="KW-0238">DNA-binding</keyword>
<evidence type="ECO:0000313" key="7">
    <source>
        <dbReference type="EMBL" id="SCL75156.1"/>
    </source>
</evidence>
<dbReference type="Proteomes" id="UP000184671">
    <property type="component" value="Unassembled WGS sequence"/>
</dbReference>
<dbReference type="PRINTS" id="PR00455">
    <property type="entry name" value="HTHTETR"/>
</dbReference>
<dbReference type="GO" id="GO:0003700">
    <property type="term" value="F:DNA-binding transcription factor activity"/>
    <property type="evidence" value="ECO:0007669"/>
    <property type="project" value="TreeGrafter"/>
</dbReference>
<keyword evidence="2" id="KW-0805">Transcription regulation</keyword>
<dbReference type="PANTHER" id="PTHR30055">
    <property type="entry name" value="HTH-TYPE TRANSCRIPTIONAL REGULATOR RUTR"/>
    <property type="match status" value="1"/>
</dbReference>
<dbReference type="InterPro" id="IPR036271">
    <property type="entry name" value="Tet_transcr_reg_TetR-rel_C_sf"/>
</dbReference>
<keyword evidence="4" id="KW-0804">Transcription</keyword>
<dbReference type="RefSeq" id="WP_074369424.1">
    <property type="nucleotide sequence ID" value="NZ_FMID01000024.1"/>
</dbReference>
<dbReference type="Pfam" id="PF13977">
    <property type="entry name" value="TetR_C_6"/>
    <property type="match status" value="1"/>
</dbReference>
<dbReference type="InterPro" id="IPR001647">
    <property type="entry name" value="HTH_TetR"/>
</dbReference>
<evidence type="ECO:0000256" key="3">
    <source>
        <dbReference type="ARBA" id="ARBA00023125"/>
    </source>
</evidence>
<feature type="domain" description="HTH tetR-type" evidence="6">
    <location>
        <begin position="10"/>
        <end position="70"/>
    </location>
</feature>
<protein>
    <submittedName>
        <fullName evidence="7">Transcriptional regulator BetI</fullName>
    </submittedName>
</protein>